<reference evidence="1 2" key="1">
    <citation type="submission" date="2019-04" db="EMBL/GenBank/DDBJ databases">
        <title>Flavobacterium sp. GS03.</title>
        <authorList>
            <person name="Kim H."/>
        </authorList>
    </citation>
    <scope>NUCLEOTIDE SEQUENCE [LARGE SCALE GENOMIC DNA]</scope>
    <source>
        <strain evidence="1 2">GS03</strain>
    </source>
</reference>
<dbReference type="AlphaFoldDB" id="A0A4P7PR53"/>
<name>A0A4P7PR53_9FLAO</name>
<dbReference type="Proteomes" id="UP000296862">
    <property type="component" value="Chromosome"/>
</dbReference>
<accession>A0A4P7PR53</accession>
<protein>
    <submittedName>
        <fullName evidence="1">Uncharacterized protein</fullName>
    </submittedName>
</protein>
<evidence type="ECO:0000313" key="1">
    <source>
        <dbReference type="EMBL" id="QBZ97338.1"/>
    </source>
</evidence>
<keyword evidence="2" id="KW-1185">Reference proteome</keyword>
<gene>
    <name evidence="1" type="ORF">GS03_00826</name>
</gene>
<proteinExistence type="predicted"/>
<dbReference type="KEGG" id="fsn:GS03_00826"/>
<evidence type="ECO:0000313" key="2">
    <source>
        <dbReference type="Proteomes" id="UP000296862"/>
    </source>
</evidence>
<organism evidence="1 2">
    <name type="scientific">Flavobacterium sangjuense</name>
    <dbReference type="NCBI Taxonomy" id="2518177"/>
    <lineage>
        <taxon>Bacteria</taxon>
        <taxon>Pseudomonadati</taxon>
        <taxon>Bacteroidota</taxon>
        <taxon>Flavobacteriia</taxon>
        <taxon>Flavobacteriales</taxon>
        <taxon>Flavobacteriaceae</taxon>
        <taxon>Flavobacterium</taxon>
    </lineage>
</organism>
<sequence>MKIHIAKGNIFDRDQAKYVSTCLYQYLDLVYDDTGIIVLPELCLSVDVFAESFFTAPTKIEKTLEDIETMCIEIKRIWPNV</sequence>
<dbReference type="EMBL" id="CP038810">
    <property type="protein sequence ID" value="QBZ97338.1"/>
    <property type="molecule type" value="Genomic_DNA"/>
</dbReference>